<protein>
    <submittedName>
        <fullName evidence="2">Uncharacterized protein</fullName>
    </submittedName>
</protein>
<gene>
    <name evidence="2" type="ORF">NTE_02111</name>
</gene>
<dbReference type="Proteomes" id="UP000028194">
    <property type="component" value="Chromosome"/>
</dbReference>
<feature type="coiled-coil region" evidence="1">
    <location>
        <begin position="386"/>
        <end position="427"/>
    </location>
</feature>
<dbReference type="EMBL" id="CP007174">
    <property type="protein sequence ID" value="AIF84166.1"/>
    <property type="molecule type" value="Genomic_DNA"/>
</dbReference>
<keyword evidence="1" id="KW-0175">Coiled coil</keyword>
<dbReference type="HOGENOM" id="CLU_376702_0_0_2"/>
<sequence>MSSNPAIVIGVSAVNTADAELKKLDDKVRETTGIVETEGNKMASVTSSTTEKVKKNYLNIAGSVASLGAGLVGFATSFSTLERAQTRSDQATLTYQRSLSRLNDMIAEGGHSADELAQQQEKVRINADKAKQSQDNLNDTYTNFLANIPSQFINFGYSASNIYDMVKKNQQESGETVKESSKVYSGALTLMKEANIKTAASTSFLDSTVKKVFLSNPYILPIIATSAVVTALAFNVGGLRDRTNEFGKAIGDAIPALRPLLDAIGSLQNVFGGATEKSKDLTDTTYDLGDAADATKKHIQTYSEYLADVADKTGDASRQNLYFLQASGQLASGLTLTNDQLALAATYLKDHADDTNKTTQANFDLVASVYGLNTALQLNNGELGNLADALTKAKKAQDAAKNAADDEKEAQRKATEAIQERVKANVELARSMGVQINLHTTTVDQTDRISEHLQSLQSDYETARKNAEDFAIANGVNVVTAVKATDGQLVNIIGTLAQTKAGSADTARSVVQDFLMSKKAVDQYSKSAGDSGLAITALGNTSHDTSAQIKDATAFIDEQSSKTFNNFVIGAQASLLAIAALQDRALVSQFGQVGGIAGTVSTDALTAAGFGNNASLMQSAASGRLGGVFTPGGRVLDTGGTLYEDVIGIGKDTGTPHYLHKNELVIPPSKLGRLSAVRNDVAGHSKPKRGVIFSFKIGDDVIATAKIPDMYAVLEGEYGNDIVINAGDKGWRRRYF</sequence>
<evidence type="ECO:0000313" key="3">
    <source>
        <dbReference type="Proteomes" id="UP000028194"/>
    </source>
</evidence>
<proteinExistence type="predicted"/>
<dbReference type="GeneID" id="41597841"/>
<evidence type="ECO:0000256" key="1">
    <source>
        <dbReference type="SAM" id="Coils"/>
    </source>
</evidence>
<dbReference type="RefSeq" id="WP_148700790.1">
    <property type="nucleotide sequence ID" value="NZ_CP007174.1"/>
</dbReference>
<dbReference type="KEGG" id="nev:NTE_02111"/>
<dbReference type="AlphaFoldDB" id="A0A075MRJ7"/>
<name>A0A075MRJ7_9ARCH</name>
<evidence type="ECO:0000313" key="2">
    <source>
        <dbReference type="EMBL" id="AIF84166.1"/>
    </source>
</evidence>
<accession>A0A075MRJ7</accession>
<dbReference type="STRING" id="1459636.NTE_02111"/>
<organism evidence="2 3">
    <name type="scientific">Candidatus Nitrososphaera evergladensis SR1</name>
    <dbReference type="NCBI Taxonomy" id="1459636"/>
    <lineage>
        <taxon>Archaea</taxon>
        <taxon>Nitrososphaerota</taxon>
        <taxon>Nitrososphaeria</taxon>
        <taxon>Nitrososphaerales</taxon>
        <taxon>Nitrososphaeraceae</taxon>
        <taxon>Nitrososphaera</taxon>
    </lineage>
</organism>
<reference evidence="2 3" key="1">
    <citation type="journal article" date="2014" name="PLoS ONE">
        <title>Genome Sequence of Candidatus Nitrososphaera evergladensis from Group I.1b Enriched from Everglades Soil Reveals Novel Genomic Features of the Ammonia-Oxidizing Archaea.</title>
        <authorList>
            <person name="Zhalnina K.V."/>
            <person name="Dias R."/>
            <person name="Leonard M.T."/>
            <person name="Dorr de Quadros P."/>
            <person name="Camargo F.A."/>
            <person name="Drew J.C."/>
            <person name="Farmerie W.G."/>
            <person name="Daroub S.H."/>
            <person name="Triplett E.W."/>
        </authorList>
    </citation>
    <scope>NUCLEOTIDE SEQUENCE [LARGE SCALE GENOMIC DNA]</scope>
    <source>
        <strain evidence="2 3">SR1</strain>
    </source>
</reference>
<dbReference type="OrthoDB" id="387765at2157"/>
<keyword evidence="3" id="KW-1185">Reference proteome</keyword>